<evidence type="ECO:0000259" key="2">
    <source>
        <dbReference type="Pfam" id="PF13406"/>
    </source>
</evidence>
<dbReference type="GO" id="GO:0008933">
    <property type="term" value="F:peptidoglycan lytic transglycosylase activity"/>
    <property type="evidence" value="ECO:0007669"/>
    <property type="project" value="TreeGrafter"/>
</dbReference>
<dbReference type="EMBL" id="VINQ01000019">
    <property type="protein sequence ID" value="KAA0910058.1"/>
    <property type="molecule type" value="Genomic_DNA"/>
</dbReference>
<dbReference type="Gene3D" id="1.10.101.10">
    <property type="entry name" value="PGBD-like superfamily/PGBD"/>
    <property type="match status" value="1"/>
</dbReference>
<accession>A0A5A9YYY0</accession>
<comment type="caution">
    <text evidence="3">The sequence shown here is derived from an EMBL/GenBank/DDBJ whole genome shotgun (WGS) entry which is preliminary data.</text>
</comment>
<dbReference type="SUPFAM" id="SSF47090">
    <property type="entry name" value="PGBD-like"/>
    <property type="match status" value="1"/>
</dbReference>
<protein>
    <submittedName>
        <fullName evidence="3">Lytic murein transglycosylase</fullName>
    </submittedName>
</protein>
<dbReference type="AlphaFoldDB" id="A0A5A9YYY0"/>
<dbReference type="Proteomes" id="UP000325291">
    <property type="component" value="Unassembled WGS sequence"/>
</dbReference>
<dbReference type="InterPro" id="IPR036366">
    <property type="entry name" value="PGBDSf"/>
</dbReference>
<dbReference type="InterPro" id="IPR036365">
    <property type="entry name" value="PGBD-like_sf"/>
</dbReference>
<dbReference type="InterPro" id="IPR031304">
    <property type="entry name" value="SLT_2"/>
</dbReference>
<dbReference type="SUPFAM" id="SSF53955">
    <property type="entry name" value="Lysozyme-like"/>
    <property type="match status" value="1"/>
</dbReference>
<proteinExistence type="predicted"/>
<dbReference type="CDD" id="cd13399">
    <property type="entry name" value="Slt35-like"/>
    <property type="match status" value="1"/>
</dbReference>
<dbReference type="RefSeq" id="WP_111365943.1">
    <property type="nucleotide sequence ID" value="NZ_VINQ01000019.1"/>
</dbReference>
<feature type="domain" description="Transglycosylase SLT" evidence="2">
    <location>
        <begin position="47"/>
        <end position="337"/>
    </location>
</feature>
<dbReference type="InterPro" id="IPR002477">
    <property type="entry name" value="Peptidoglycan-bd-like"/>
</dbReference>
<evidence type="ECO:0000313" key="4">
    <source>
        <dbReference type="Proteomes" id="UP000325291"/>
    </source>
</evidence>
<gene>
    <name evidence="3" type="ORF">FLO80_18255</name>
</gene>
<dbReference type="Gene3D" id="1.10.8.350">
    <property type="entry name" value="Bacterial muramidase"/>
    <property type="match status" value="1"/>
</dbReference>
<dbReference type="Pfam" id="PF01471">
    <property type="entry name" value="PG_binding_1"/>
    <property type="match status" value="1"/>
</dbReference>
<dbReference type="GO" id="GO:0009253">
    <property type="term" value="P:peptidoglycan catabolic process"/>
    <property type="evidence" value="ECO:0007669"/>
    <property type="project" value="TreeGrafter"/>
</dbReference>
<dbReference type="PROSITE" id="PS51257">
    <property type="entry name" value="PROKAR_LIPOPROTEIN"/>
    <property type="match status" value="1"/>
</dbReference>
<dbReference type="InterPro" id="IPR023346">
    <property type="entry name" value="Lysozyme-like_dom_sf"/>
</dbReference>
<dbReference type="Gene3D" id="1.10.530.10">
    <property type="match status" value="1"/>
</dbReference>
<dbReference type="PANTHER" id="PTHR30163">
    <property type="entry name" value="MEMBRANE-BOUND LYTIC MUREIN TRANSGLYCOSYLASE B"/>
    <property type="match status" value="1"/>
</dbReference>
<dbReference type="InterPro" id="IPR043426">
    <property type="entry name" value="MltB-like"/>
</dbReference>
<dbReference type="InterPro" id="IPR011970">
    <property type="entry name" value="MltB_2"/>
</dbReference>
<dbReference type="NCBIfam" id="TIGR02283">
    <property type="entry name" value="MltB_2"/>
    <property type="match status" value="1"/>
</dbReference>
<evidence type="ECO:0000313" key="3">
    <source>
        <dbReference type="EMBL" id="KAA0910058.1"/>
    </source>
</evidence>
<keyword evidence="4" id="KW-1185">Reference proteome</keyword>
<dbReference type="Pfam" id="PF13406">
    <property type="entry name" value="SLT_2"/>
    <property type="match status" value="1"/>
</dbReference>
<dbReference type="FunFam" id="1.10.8.350:FF:000001">
    <property type="entry name" value="Lytic murein transglycosylase B"/>
    <property type="match status" value="1"/>
</dbReference>
<sequence length="415" mass="43871">MTVTRRFFTIGAAAGLVAGCRAGPGQVIASTTPVDPGLQPQPNAGYDAWVASFRGRAEAAGISRATLDAAFRGAGFLPGVVERDRNQTEFTRTTEDYLAIVASEDKVARGRAAFAQRRALLGEIETRFGVPAQIVAAIWGVESQYGTRRGNIPVISATSTLAYDGRRGSFFESQLMAALRILERGDTTPARMTGSWAGAMGHTQFIPTTYQSFAVDFQGDGKRDIWSEDPTDGLASAAAYLAKSGWRRGRKWGLEVVVSQGFNPALAGRGKGRAVSEWAAMGVRPAAGGSLPDHGAASVLLPAGPGGPAFMIFSNFNVLLRYNNSENYGLGVGYLSDRLAGGGPLRGRFPPDDDGLTIDDRKEIQRRLTARGYDTGGVDGVLGKKSEAAIREWQAAQGVAVTGRPSRGLLAQLGG</sequence>
<evidence type="ECO:0000259" key="1">
    <source>
        <dbReference type="Pfam" id="PF01471"/>
    </source>
</evidence>
<organism evidence="3 4">
    <name type="scientific">Aquicoccus porphyridii</name>
    <dbReference type="NCBI Taxonomy" id="1852029"/>
    <lineage>
        <taxon>Bacteria</taxon>
        <taxon>Pseudomonadati</taxon>
        <taxon>Pseudomonadota</taxon>
        <taxon>Alphaproteobacteria</taxon>
        <taxon>Rhodobacterales</taxon>
        <taxon>Paracoccaceae</taxon>
        <taxon>Aquicoccus</taxon>
    </lineage>
</organism>
<reference evidence="3 4" key="1">
    <citation type="submission" date="2019-07" db="EMBL/GenBank/DDBJ databases">
        <title>Aquicoccus porphyridii gen. nov., sp. nov., isolated from a small marine red alga, Porphyridium marinum.</title>
        <authorList>
            <person name="Liu L."/>
        </authorList>
    </citation>
    <scope>NUCLEOTIDE SEQUENCE [LARGE SCALE GENOMIC DNA]</scope>
    <source>
        <strain evidence="3 4">L1 8-17</strain>
    </source>
</reference>
<name>A0A5A9YYY0_9RHOB</name>
<dbReference type="PANTHER" id="PTHR30163:SF8">
    <property type="entry name" value="LYTIC MUREIN TRANSGLYCOSYLASE"/>
    <property type="match status" value="1"/>
</dbReference>
<feature type="domain" description="Peptidoglycan binding-like" evidence="1">
    <location>
        <begin position="359"/>
        <end position="413"/>
    </location>
</feature>